<keyword evidence="5" id="KW-0862">Zinc</keyword>
<feature type="compositionally biased region" description="Basic and acidic residues" evidence="9">
    <location>
        <begin position="316"/>
        <end position="328"/>
    </location>
</feature>
<dbReference type="PANTHER" id="PTHR11562:SF17">
    <property type="entry name" value="RE54080P-RELATED"/>
    <property type="match status" value="1"/>
</dbReference>
<dbReference type="InterPro" id="IPR002524">
    <property type="entry name" value="Cation_efflux"/>
</dbReference>
<evidence type="ECO:0000259" key="12">
    <source>
        <dbReference type="Pfam" id="PF16916"/>
    </source>
</evidence>
<evidence type="ECO:0000256" key="2">
    <source>
        <dbReference type="ARBA" id="ARBA00008873"/>
    </source>
</evidence>
<dbReference type="EMBL" id="SDMK01000001">
    <property type="protein sequence ID" value="RXS97702.1"/>
    <property type="molecule type" value="Genomic_DNA"/>
</dbReference>
<proteinExistence type="inferred from homology"/>
<feature type="transmembrane region" description="Helical" evidence="10">
    <location>
        <begin position="82"/>
        <end position="101"/>
    </location>
</feature>
<organism evidence="13 14">
    <name type="scientific">Silvibacterium dinghuense</name>
    <dbReference type="NCBI Taxonomy" id="1560006"/>
    <lineage>
        <taxon>Bacteria</taxon>
        <taxon>Pseudomonadati</taxon>
        <taxon>Acidobacteriota</taxon>
        <taxon>Terriglobia</taxon>
        <taxon>Terriglobales</taxon>
        <taxon>Acidobacteriaceae</taxon>
        <taxon>Silvibacterium</taxon>
    </lineage>
</organism>
<dbReference type="AlphaFoldDB" id="A0A4V1NW01"/>
<reference evidence="13 14" key="1">
    <citation type="journal article" date="2016" name="Int. J. Syst. Evol. Microbiol.">
        <title>Acidipila dinghuensis sp. nov., an acidobacterium isolated from forest soil.</title>
        <authorList>
            <person name="Jiang Y.W."/>
            <person name="Wang J."/>
            <person name="Chen M.H."/>
            <person name="Lv Y.Y."/>
            <person name="Qiu L.H."/>
        </authorList>
    </citation>
    <scope>NUCLEOTIDE SEQUENCE [LARGE SCALE GENOMIC DNA]</scope>
    <source>
        <strain evidence="13 14">DHOF10</strain>
    </source>
</reference>
<keyword evidence="3" id="KW-0813">Transport</keyword>
<comment type="similarity">
    <text evidence="2">Belongs to the cation diffusion facilitator (CDF) transporter (TC 2.A.4) family. SLC30A subfamily.</text>
</comment>
<feature type="transmembrane region" description="Helical" evidence="10">
    <location>
        <begin position="178"/>
        <end position="196"/>
    </location>
</feature>
<dbReference type="SUPFAM" id="SSF161111">
    <property type="entry name" value="Cation efflux protein transmembrane domain-like"/>
    <property type="match status" value="1"/>
</dbReference>
<dbReference type="InterPro" id="IPR058533">
    <property type="entry name" value="Cation_efflux_TM"/>
</dbReference>
<evidence type="ECO:0000256" key="3">
    <source>
        <dbReference type="ARBA" id="ARBA00022448"/>
    </source>
</evidence>
<dbReference type="Pfam" id="PF16916">
    <property type="entry name" value="ZT_dimer"/>
    <property type="match status" value="1"/>
</dbReference>
<evidence type="ECO:0000256" key="8">
    <source>
        <dbReference type="ARBA" id="ARBA00023136"/>
    </source>
</evidence>
<dbReference type="InterPro" id="IPR050681">
    <property type="entry name" value="CDF/SLC30A"/>
</dbReference>
<name>A0A4V1NW01_9BACT</name>
<feature type="domain" description="Cation efflux protein cytoplasmic" evidence="12">
    <location>
        <begin position="215"/>
        <end position="290"/>
    </location>
</feature>
<dbReference type="GO" id="GO:0005886">
    <property type="term" value="C:plasma membrane"/>
    <property type="evidence" value="ECO:0007669"/>
    <property type="project" value="TreeGrafter"/>
</dbReference>
<keyword evidence="8 10" id="KW-0472">Membrane</keyword>
<keyword evidence="6 10" id="KW-1133">Transmembrane helix</keyword>
<dbReference type="Gene3D" id="1.20.1510.10">
    <property type="entry name" value="Cation efflux protein transmembrane domain"/>
    <property type="match status" value="1"/>
</dbReference>
<comment type="subcellular location">
    <subcellularLocation>
        <location evidence="1">Membrane</location>
        <topology evidence="1">Multi-pass membrane protein</topology>
    </subcellularLocation>
</comment>
<dbReference type="NCBIfam" id="TIGR01297">
    <property type="entry name" value="CDF"/>
    <property type="match status" value="1"/>
</dbReference>
<evidence type="ECO:0000259" key="11">
    <source>
        <dbReference type="Pfam" id="PF01545"/>
    </source>
</evidence>
<dbReference type="InterPro" id="IPR027469">
    <property type="entry name" value="Cation_efflux_TMD_sf"/>
</dbReference>
<evidence type="ECO:0000256" key="4">
    <source>
        <dbReference type="ARBA" id="ARBA00022692"/>
    </source>
</evidence>
<dbReference type="Pfam" id="PF01545">
    <property type="entry name" value="Cation_efflux"/>
    <property type="match status" value="1"/>
</dbReference>
<gene>
    <name evidence="13" type="ORF">ESZ00_07475</name>
</gene>
<evidence type="ECO:0000256" key="7">
    <source>
        <dbReference type="ARBA" id="ARBA00023065"/>
    </source>
</evidence>
<feature type="transmembrane region" description="Helical" evidence="10">
    <location>
        <begin position="117"/>
        <end position="137"/>
    </location>
</feature>
<evidence type="ECO:0000256" key="6">
    <source>
        <dbReference type="ARBA" id="ARBA00022989"/>
    </source>
</evidence>
<accession>A0A4V1NW01</accession>
<feature type="transmembrane region" description="Helical" evidence="10">
    <location>
        <begin position="149"/>
        <end position="172"/>
    </location>
</feature>
<evidence type="ECO:0000313" key="13">
    <source>
        <dbReference type="EMBL" id="RXS97702.1"/>
    </source>
</evidence>
<comment type="caution">
    <text evidence="13">The sequence shown here is derived from an EMBL/GenBank/DDBJ whole genome shotgun (WGS) entry which is preliminary data.</text>
</comment>
<sequence>MHVHVSSTGKMQRILRISLAATLGYVALTLLAGLRAHSLALVSEAGHNASDALALLLSFVAVHFQSRPATDEKTFGYQRAGVLAAFLNALTLILLSLWITFEAIHRFTEPAPVQPRIMMLVAAAGVLMNGVVALMLWKVSHDVNMRSVFVHMLGDTLSTAAVIVGGVVIWFTGRSGHAAVWIDPALSLGIAALILWSSIGIVRETLNILLEGTPRGVSLMEIRTRLVSIEGVQDVHDLHVWSLGSQTSALASHVTIADIPPSESALILEQINGTLKRYFRIHHTTIQFEHTNCPVAHGCVMPVDEVSAHSHHHGHSHDGHNHDHEHSH</sequence>
<protein>
    <submittedName>
        <fullName evidence="13">Cation transporter</fullName>
    </submittedName>
</protein>
<keyword evidence="7" id="KW-0406">Ion transport</keyword>
<dbReference type="GO" id="GO:0005385">
    <property type="term" value="F:zinc ion transmembrane transporter activity"/>
    <property type="evidence" value="ECO:0007669"/>
    <property type="project" value="TreeGrafter"/>
</dbReference>
<feature type="domain" description="Cation efflux protein transmembrane" evidence="11">
    <location>
        <begin position="16"/>
        <end position="210"/>
    </location>
</feature>
<evidence type="ECO:0000256" key="9">
    <source>
        <dbReference type="SAM" id="MobiDB-lite"/>
    </source>
</evidence>
<evidence type="ECO:0000256" key="1">
    <source>
        <dbReference type="ARBA" id="ARBA00004141"/>
    </source>
</evidence>
<keyword evidence="14" id="KW-1185">Reference proteome</keyword>
<dbReference type="InterPro" id="IPR027470">
    <property type="entry name" value="Cation_efflux_CTD"/>
</dbReference>
<dbReference type="OrthoDB" id="9809646at2"/>
<dbReference type="SUPFAM" id="SSF160240">
    <property type="entry name" value="Cation efflux protein cytoplasmic domain-like"/>
    <property type="match status" value="1"/>
</dbReference>
<feature type="region of interest" description="Disordered" evidence="9">
    <location>
        <begin position="307"/>
        <end position="328"/>
    </location>
</feature>
<evidence type="ECO:0000313" key="14">
    <source>
        <dbReference type="Proteomes" id="UP000290253"/>
    </source>
</evidence>
<evidence type="ECO:0000256" key="5">
    <source>
        <dbReference type="ARBA" id="ARBA00022906"/>
    </source>
</evidence>
<evidence type="ECO:0000256" key="10">
    <source>
        <dbReference type="SAM" id="Phobius"/>
    </source>
</evidence>
<dbReference type="PANTHER" id="PTHR11562">
    <property type="entry name" value="CATION EFFLUX PROTEIN/ ZINC TRANSPORTER"/>
    <property type="match status" value="1"/>
</dbReference>
<keyword evidence="5" id="KW-0864">Zinc transport</keyword>
<dbReference type="Proteomes" id="UP000290253">
    <property type="component" value="Unassembled WGS sequence"/>
</dbReference>
<keyword evidence="4 10" id="KW-0812">Transmembrane</keyword>
<dbReference type="InterPro" id="IPR036837">
    <property type="entry name" value="Cation_efflux_CTD_sf"/>
</dbReference>